<feature type="coiled-coil region" evidence="1">
    <location>
        <begin position="261"/>
        <end position="288"/>
    </location>
</feature>
<comment type="caution">
    <text evidence="3">The sequence shown here is derived from an EMBL/GenBank/DDBJ whole genome shotgun (WGS) entry which is preliminary data.</text>
</comment>
<reference evidence="3 4" key="1">
    <citation type="submission" date="2024-09" db="EMBL/GenBank/DDBJ databases">
        <authorList>
            <person name="Sun Q."/>
            <person name="Mori K."/>
        </authorList>
    </citation>
    <scope>NUCLEOTIDE SEQUENCE [LARGE SCALE GENOMIC DNA]</scope>
    <source>
        <strain evidence="3 4">CCM 7224</strain>
    </source>
</reference>
<name>A0ABV6GQ99_9BACL</name>
<accession>A0ABV6GQ99</accession>
<feature type="coiled-coil region" evidence="1">
    <location>
        <begin position="173"/>
        <end position="228"/>
    </location>
</feature>
<proteinExistence type="predicted"/>
<feature type="region of interest" description="Disordered" evidence="2">
    <location>
        <begin position="356"/>
        <end position="424"/>
    </location>
</feature>
<evidence type="ECO:0000256" key="2">
    <source>
        <dbReference type="SAM" id="MobiDB-lite"/>
    </source>
</evidence>
<feature type="compositionally biased region" description="Basic residues" evidence="2">
    <location>
        <begin position="390"/>
        <end position="400"/>
    </location>
</feature>
<sequence length="572" mass="66555">MSRDHKSIQLQQQIIHLKSELDKYKTLLASLTSEDQLAHLHEQTNQLIAENTELTEKCRQYEDMLSRQTTEIHDLSATLEKMDQENGKLREEIEQLKTERSYWKEQAKMKEEHIQSLLKEIADLKQKQTEWEKEREMIEEKKRSLERELSVQRSFMNEHVSFQSTLTLCKERIETMEKDYGILKEHNHQLSREVEELKNALVAHKPEADELKEEVRLLVNKLHTVEEKLLQMDQERHKDLLVLQKHILNQQVELESILEKTSRFSREIEHLSKQMENLTKKWDNREREDPDSNMSELKDMLRQIMQLLTIEHETSSRTIQSAKQLVGSKQTESSSSNSFLKLQEFIDETKQPIVVSPVRTKESHLTSSTHLSSQKSNQMKRVRMENHSSHNSRHPSRRHQSSTGEEEDRSPNSPASTIQSQDTLSTEARICEWINNNEHTLSIPSQTELPFDRASALESQDGTNTITHHDQSFKDMRGNHQKTESENEIHETLMLPAPITKNEPTMQDVPSSPAAAPLSPTKATSETNLAHPSSSPMETDRMVQADNPSAEEEIKSHKWRLLSFFKKTKIVP</sequence>
<feature type="compositionally biased region" description="Low complexity" evidence="2">
    <location>
        <begin position="510"/>
        <end position="525"/>
    </location>
</feature>
<organism evidence="3 4">
    <name type="scientific">Geobacillus jurassicus</name>
    <dbReference type="NCBI Taxonomy" id="235932"/>
    <lineage>
        <taxon>Bacteria</taxon>
        <taxon>Bacillati</taxon>
        <taxon>Bacillota</taxon>
        <taxon>Bacilli</taxon>
        <taxon>Bacillales</taxon>
        <taxon>Anoxybacillaceae</taxon>
        <taxon>Geobacillus</taxon>
    </lineage>
</organism>
<evidence type="ECO:0000256" key="1">
    <source>
        <dbReference type="SAM" id="Coils"/>
    </source>
</evidence>
<evidence type="ECO:0000313" key="4">
    <source>
        <dbReference type="Proteomes" id="UP001589785"/>
    </source>
</evidence>
<keyword evidence="1" id="KW-0175">Coiled coil</keyword>
<dbReference type="Proteomes" id="UP001589785">
    <property type="component" value="Unassembled WGS sequence"/>
</dbReference>
<gene>
    <name evidence="3" type="ORF">ACFFHQ_04045</name>
</gene>
<feature type="compositionally biased region" description="Polar residues" evidence="2">
    <location>
        <begin position="526"/>
        <end position="537"/>
    </location>
</feature>
<protein>
    <submittedName>
        <fullName evidence="3">Uncharacterized protein</fullName>
    </submittedName>
</protein>
<evidence type="ECO:0000313" key="3">
    <source>
        <dbReference type="EMBL" id="MFC0296646.1"/>
    </source>
</evidence>
<feature type="coiled-coil region" evidence="1">
    <location>
        <begin position="14"/>
        <end position="148"/>
    </location>
</feature>
<dbReference type="RefSeq" id="WP_066231806.1">
    <property type="nucleotide sequence ID" value="NZ_JBHLVN010000016.1"/>
</dbReference>
<dbReference type="EMBL" id="JBHLVN010000016">
    <property type="protein sequence ID" value="MFC0296646.1"/>
    <property type="molecule type" value="Genomic_DNA"/>
</dbReference>
<feature type="compositionally biased region" description="Polar residues" evidence="2">
    <location>
        <begin position="411"/>
        <end position="424"/>
    </location>
</feature>
<dbReference type="Gene3D" id="1.10.287.1490">
    <property type="match status" value="1"/>
</dbReference>
<feature type="region of interest" description="Disordered" evidence="2">
    <location>
        <begin position="504"/>
        <end position="551"/>
    </location>
</feature>
<keyword evidence="4" id="KW-1185">Reference proteome</keyword>